<feature type="transmembrane region" description="Helical" evidence="2">
    <location>
        <begin position="263"/>
        <end position="289"/>
    </location>
</feature>
<evidence type="ECO:0008006" key="5">
    <source>
        <dbReference type="Google" id="ProtNLM"/>
    </source>
</evidence>
<feature type="compositionally biased region" description="Low complexity" evidence="1">
    <location>
        <begin position="385"/>
        <end position="394"/>
    </location>
</feature>
<dbReference type="Proteomes" id="UP001627408">
    <property type="component" value="Unassembled WGS sequence"/>
</dbReference>
<comment type="caution">
    <text evidence="3">The sequence shown here is derived from an EMBL/GenBank/DDBJ whole genome shotgun (WGS) entry which is preliminary data.</text>
</comment>
<feature type="transmembrane region" description="Helical" evidence="2">
    <location>
        <begin position="12"/>
        <end position="39"/>
    </location>
</feature>
<evidence type="ECO:0000256" key="2">
    <source>
        <dbReference type="SAM" id="Phobius"/>
    </source>
</evidence>
<feature type="transmembrane region" description="Helical" evidence="2">
    <location>
        <begin position="310"/>
        <end position="336"/>
    </location>
</feature>
<accession>A0ABW8UZ53</accession>
<sequence length="414" mass="44875">MADPKLAVRASSVSLGITVILLYAIFVSMVTFGFGTYIFRTTWQSNPPVVLADLDEAEVDTDIDNNVFLLRREKALENDKLLVAAEIRELRQQLADNEAAVKVSFGPIAREREEMRLLVNRTILDLQDYQYALIGLDRLKYETVLNDESLQPFARLTELFSVLDAGVETADMDEEARAAYVDMSIAAKAALQEALSEVEAANAASHTVQQEGELIEEKIAARAQRIRMNDEQIAALRRVMPLESVIRARLSSLSLDMPIAPDLLLRLVSFPTIFLTLIVTIASGALGTVVAFSRRYYSAKSSEELTLSRLFVNVGEGIAAAIAIFLFSGAGMLALTQGGGGAENNVELSPYTVAFIAFLSGFMAEDAFASIQAAGKRIFATEEPNGNTNGTTTNLPAVIPEGEDLPATTAPPSS</sequence>
<keyword evidence="4" id="KW-1185">Reference proteome</keyword>
<dbReference type="EMBL" id="JBHDIY010000002">
    <property type="protein sequence ID" value="MFL4470967.1"/>
    <property type="molecule type" value="Genomic_DNA"/>
</dbReference>
<keyword evidence="2" id="KW-1133">Transmembrane helix</keyword>
<organism evidence="3 4">
    <name type="scientific">Tateyamaria armeniaca</name>
    <dbReference type="NCBI Taxonomy" id="2518930"/>
    <lineage>
        <taxon>Bacteria</taxon>
        <taxon>Pseudomonadati</taxon>
        <taxon>Pseudomonadota</taxon>
        <taxon>Alphaproteobacteria</taxon>
        <taxon>Rhodobacterales</taxon>
        <taxon>Roseobacteraceae</taxon>
        <taxon>Tateyamaria</taxon>
    </lineage>
</organism>
<dbReference type="RefSeq" id="WP_407592802.1">
    <property type="nucleotide sequence ID" value="NZ_JBHDIY010000002.1"/>
</dbReference>
<reference evidence="3 4" key="1">
    <citation type="submission" date="2024-08" db="EMBL/GenBank/DDBJ databases">
        <title>Tateyamaria sp. nov., isolated from marine algae.</title>
        <authorList>
            <person name="Choi B.J."/>
            <person name="Kim J.M."/>
            <person name="Lee J.K."/>
            <person name="Choi D.G."/>
            <person name="Bayburt H."/>
            <person name="Baek J.H."/>
            <person name="Han D.M."/>
            <person name="Jeon C.O."/>
        </authorList>
    </citation>
    <scope>NUCLEOTIDE SEQUENCE [LARGE SCALE GENOMIC DNA]</scope>
    <source>
        <strain evidence="3 4">KMU-156</strain>
    </source>
</reference>
<gene>
    <name evidence="3" type="ORF">ACERZ8_14160</name>
</gene>
<feature type="region of interest" description="Disordered" evidence="1">
    <location>
        <begin position="382"/>
        <end position="414"/>
    </location>
</feature>
<keyword evidence="2" id="KW-0812">Transmembrane</keyword>
<feature type="transmembrane region" description="Helical" evidence="2">
    <location>
        <begin position="348"/>
        <end position="368"/>
    </location>
</feature>
<evidence type="ECO:0000256" key="1">
    <source>
        <dbReference type="SAM" id="MobiDB-lite"/>
    </source>
</evidence>
<protein>
    <recommendedName>
        <fullName evidence="5">MotA/TolQ/ExbB proton channel domain-containing protein</fullName>
    </recommendedName>
</protein>
<evidence type="ECO:0000313" key="3">
    <source>
        <dbReference type="EMBL" id="MFL4470967.1"/>
    </source>
</evidence>
<evidence type="ECO:0000313" key="4">
    <source>
        <dbReference type="Proteomes" id="UP001627408"/>
    </source>
</evidence>
<keyword evidence="2" id="KW-0472">Membrane</keyword>
<name>A0ABW8UZ53_9RHOB</name>
<proteinExistence type="predicted"/>